<keyword evidence="1" id="KW-0472">Membrane</keyword>
<dbReference type="AlphaFoldDB" id="A0A6H0KU38"/>
<feature type="transmembrane region" description="Helical" evidence="1">
    <location>
        <begin position="78"/>
        <end position="98"/>
    </location>
</feature>
<feature type="transmembrane region" description="Helical" evidence="1">
    <location>
        <begin position="6"/>
        <end position="25"/>
    </location>
</feature>
<evidence type="ECO:0000313" key="3">
    <source>
        <dbReference type="Proteomes" id="UP000501780"/>
    </source>
</evidence>
<proteinExistence type="predicted"/>
<reference evidence="2 3" key="1">
    <citation type="submission" date="2020-03" db="EMBL/GenBank/DDBJ databases">
        <title>Genomic analysis of Bacteroides faecium CBA7301.</title>
        <authorList>
            <person name="Kim J."/>
            <person name="Roh S.W."/>
        </authorList>
    </citation>
    <scope>NUCLEOTIDE SEQUENCE [LARGE SCALE GENOMIC DNA]</scope>
    <source>
        <strain evidence="2 3">CBA7301</strain>
    </source>
</reference>
<keyword evidence="1" id="KW-0812">Transmembrane</keyword>
<dbReference type="Proteomes" id="UP000501780">
    <property type="component" value="Chromosome"/>
</dbReference>
<dbReference type="KEGG" id="bfc:BacF7301_22290"/>
<evidence type="ECO:0000313" key="2">
    <source>
        <dbReference type="EMBL" id="QIU96709.1"/>
    </source>
</evidence>
<keyword evidence="3" id="KW-1185">Reference proteome</keyword>
<evidence type="ECO:0008006" key="4">
    <source>
        <dbReference type="Google" id="ProtNLM"/>
    </source>
</evidence>
<feature type="transmembrane region" description="Helical" evidence="1">
    <location>
        <begin position="41"/>
        <end position="58"/>
    </location>
</feature>
<dbReference type="RefSeq" id="WP_167966260.1">
    <property type="nucleotide sequence ID" value="NZ_CP050831.1"/>
</dbReference>
<protein>
    <recommendedName>
        <fullName evidence="4">Transmembrane protein</fullName>
    </recommendedName>
</protein>
<organism evidence="2 3">
    <name type="scientific">Bacteroides faecium</name>
    <dbReference type="NCBI Taxonomy" id="2715212"/>
    <lineage>
        <taxon>Bacteria</taxon>
        <taxon>Pseudomonadati</taxon>
        <taxon>Bacteroidota</taxon>
        <taxon>Bacteroidia</taxon>
        <taxon>Bacteroidales</taxon>
        <taxon>Bacteroidaceae</taxon>
        <taxon>Bacteroides</taxon>
    </lineage>
</organism>
<name>A0A6H0KU38_9BACE</name>
<dbReference type="EMBL" id="CP050831">
    <property type="protein sequence ID" value="QIU96709.1"/>
    <property type="molecule type" value="Genomic_DNA"/>
</dbReference>
<accession>A0A6H0KU38</accession>
<feature type="transmembrane region" description="Helical" evidence="1">
    <location>
        <begin position="105"/>
        <end position="126"/>
    </location>
</feature>
<sequence length="137" mass="15524">MWRKGVYLFAWCTVMLFAAFPRFVLEGDMDFLNNIANNKEYIIGFVIPMVMIVVGYLFDVAYSLTSVRPGYNMLKFGFISSILVFAFSLLGIVFTMYFTNSCAKIFCFVLTFLLVSVLKGISLIIAEDEVVNVIKVS</sequence>
<gene>
    <name evidence="2" type="ORF">BacF7301_22290</name>
</gene>
<evidence type="ECO:0000256" key="1">
    <source>
        <dbReference type="SAM" id="Phobius"/>
    </source>
</evidence>
<keyword evidence="1" id="KW-1133">Transmembrane helix</keyword>